<dbReference type="GO" id="GO:2001070">
    <property type="term" value="F:starch binding"/>
    <property type="evidence" value="ECO:0007669"/>
    <property type="project" value="InterPro"/>
</dbReference>
<evidence type="ECO:0000259" key="2">
    <source>
        <dbReference type="Pfam" id="PF14292"/>
    </source>
</evidence>
<name>A0A504IVZ5_9FLAO</name>
<dbReference type="Gene3D" id="2.60.40.3620">
    <property type="match status" value="2"/>
</dbReference>
<evidence type="ECO:0000313" key="4">
    <source>
        <dbReference type="Proteomes" id="UP000315540"/>
    </source>
</evidence>
<reference evidence="3 4" key="1">
    <citation type="submission" date="2019-06" db="EMBL/GenBank/DDBJ databases">
        <authorList>
            <person name="Meng X."/>
        </authorList>
    </citation>
    <scope>NUCLEOTIDE SEQUENCE [LARGE SCALE GENOMIC DNA]</scope>
    <source>
        <strain evidence="3 4">M625</strain>
    </source>
</reference>
<dbReference type="EMBL" id="VFWZ01000009">
    <property type="protein sequence ID" value="TPN82184.1"/>
    <property type="molecule type" value="Genomic_DNA"/>
</dbReference>
<proteinExistence type="predicted"/>
<dbReference type="PROSITE" id="PS51257">
    <property type="entry name" value="PROKAR_LIPOPROTEIN"/>
    <property type="match status" value="1"/>
</dbReference>
<accession>A0A504IVZ5</accession>
<protein>
    <recommendedName>
        <fullName evidence="2">SusE outer membrane protein domain-containing protein</fullName>
    </recommendedName>
</protein>
<dbReference type="AlphaFoldDB" id="A0A504IVZ5"/>
<dbReference type="RefSeq" id="WP_140597022.1">
    <property type="nucleotide sequence ID" value="NZ_VFWZ01000009.1"/>
</dbReference>
<feature type="domain" description="SusE outer membrane protein" evidence="2">
    <location>
        <begin position="23"/>
        <end position="126"/>
    </location>
</feature>
<dbReference type="Pfam" id="PF14292">
    <property type="entry name" value="SusE"/>
    <property type="match status" value="1"/>
</dbReference>
<gene>
    <name evidence="3" type="ORF">FHK87_22430</name>
</gene>
<evidence type="ECO:0000313" key="3">
    <source>
        <dbReference type="EMBL" id="TPN82184.1"/>
    </source>
</evidence>
<dbReference type="InterPro" id="IPR025970">
    <property type="entry name" value="SusE"/>
</dbReference>
<organism evidence="3 4">
    <name type="scientific">Aquimarina algicola</name>
    <dbReference type="NCBI Taxonomy" id="2589995"/>
    <lineage>
        <taxon>Bacteria</taxon>
        <taxon>Pseudomonadati</taxon>
        <taxon>Bacteroidota</taxon>
        <taxon>Flavobacteriia</taxon>
        <taxon>Flavobacteriales</taxon>
        <taxon>Flavobacteriaceae</taxon>
        <taxon>Aquimarina</taxon>
    </lineage>
</organism>
<dbReference type="Proteomes" id="UP000315540">
    <property type="component" value="Unassembled WGS sequence"/>
</dbReference>
<keyword evidence="1" id="KW-0732">Signal</keyword>
<feature type="signal peptide" evidence="1">
    <location>
        <begin position="1"/>
        <end position="19"/>
    </location>
</feature>
<dbReference type="CDD" id="cd12967">
    <property type="entry name" value="CBM_SusE-F_like_u1"/>
    <property type="match status" value="1"/>
</dbReference>
<keyword evidence="4" id="KW-1185">Reference proteome</keyword>
<dbReference type="GO" id="GO:0019867">
    <property type="term" value="C:outer membrane"/>
    <property type="evidence" value="ECO:0007669"/>
    <property type="project" value="InterPro"/>
</dbReference>
<dbReference type="OrthoDB" id="975117at2"/>
<comment type="caution">
    <text evidence="3">The sequence shown here is derived from an EMBL/GenBank/DDBJ whole genome shotgun (WGS) entry which is preliminary data.</text>
</comment>
<feature type="chain" id="PRO_5021293983" description="SusE outer membrane protein domain-containing protein" evidence="1">
    <location>
        <begin position="20"/>
        <end position="364"/>
    </location>
</feature>
<sequence length="364" mass="39864">MKNLIKISVIATIALLSFACDNDDDKIISQPNETVQLTTTDIKLELSESQALDSISISWNESDYGINTTVNYTIEIALPGTDFSNPIFVTKTTGTEYKWNLGELNSQMLRAGLSWDVEGVIELRVKSSLGSADADQLISDTITLTATPYFVLIVLPNKLWLPGGYANASGYGNDWSPGDPETPTIAAPKIGDTNYEGYVYFANDDSQFKLIEGPEWNVFTDYGFQSTEGILFDGDGENNLPVAEAGFYKVEADTKDLTYSLTKTDWAVTGSATPLGLAPEQSGPDQDHDMVYDKDTKIWSVTLDLSVGEIMFRANDAWDISFGGVGGFLNTEENNAIPIGVAGNYTINVDFSNPRRYTYTIVKN</sequence>
<evidence type="ECO:0000256" key="1">
    <source>
        <dbReference type="SAM" id="SignalP"/>
    </source>
</evidence>